<organism evidence="1 2">
    <name type="scientific">Tetragenococcus muriaticus PMC-11-5</name>
    <dbReference type="NCBI Taxonomy" id="1302649"/>
    <lineage>
        <taxon>Bacteria</taxon>
        <taxon>Bacillati</taxon>
        <taxon>Bacillota</taxon>
        <taxon>Bacilli</taxon>
        <taxon>Lactobacillales</taxon>
        <taxon>Enterococcaceae</taxon>
        <taxon>Tetragenococcus</taxon>
    </lineage>
</organism>
<comment type="caution">
    <text evidence="1">The sequence shown here is derived from an EMBL/GenBank/DDBJ whole genome shotgun (WGS) entry which is preliminary data.</text>
</comment>
<dbReference type="Gene3D" id="3.40.50.300">
    <property type="entry name" value="P-loop containing nucleotide triphosphate hydrolases"/>
    <property type="match status" value="1"/>
</dbReference>
<accession>A0A091C138</accession>
<keyword evidence="1" id="KW-0808">Transferase</keyword>
<dbReference type="EMBL" id="JPVU01000247">
    <property type="protein sequence ID" value="KFN89772.1"/>
    <property type="molecule type" value="Genomic_DNA"/>
</dbReference>
<evidence type="ECO:0000313" key="2">
    <source>
        <dbReference type="Proteomes" id="UP000029380"/>
    </source>
</evidence>
<gene>
    <name evidence="1" type="ORF">TMUPMC115_2275</name>
</gene>
<reference evidence="1 2" key="1">
    <citation type="submission" date="2014-08" db="EMBL/GenBank/DDBJ databases">
        <title>Genome sequence of Tetragenococcus muriaticus.</title>
        <authorList>
            <person name="Chuea-nongthon C."/>
            <person name="Rodtong S."/>
            <person name="Yongsawatdigul J."/>
            <person name="Steele J.L."/>
            <person name="Liu X.-y."/>
            <person name="Speers J."/>
            <person name="Glasner J.D."/>
            <person name="Neeno-Eckwall E.C."/>
        </authorList>
    </citation>
    <scope>NUCLEOTIDE SEQUENCE [LARGE SCALE GENOMIC DNA]</scope>
    <source>
        <strain evidence="1 2">PMC-11-5</strain>
    </source>
</reference>
<name>A0A091C138_9ENTE</name>
<evidence type="ECO:0000313" key="1">
    <source>
        <dbReference type="EMBL" id="KFN89772.1"/>
    </source>
</evidence>
<dbReference type="Proteomes" id="UP000029380">
    <property type="component" value="Unassembled WGS sequence"/>
</dbReference>
<protein>
    <submittedName>
        <fullName evidence="1">GCN5 family N-acetyltransferase</fullName>
    </submittedName>
</protein>
<dbReference type="GO" id="GO:0016740">
    <property type="term" value="F:transferase activity"/>
    <property type="evidence" value="ECO:0007669"/>
    <property type="project" value="UniProtKB-KW"/>
</dbReference>
<dbReference type="InterPro" id="IPR027417">
    <property type="entry name" value="P-loop_NTPase"/>
</dbReference>
<dbReference type="AlphaFoldDB" id="A0A091C138"/>
<proteinExistence type="predicted"/>
<dbReference type="RefSeq" id="WP_028790609.1">
    <property type="nucleotide sequence ID" value="NZ_JPVU01000247.1"/>
</dbReference>
<dbReference type="OrthoDB" id="9799092at2"/>
<sequence>MGKHLLIKPDITFEKEIQEFREEVLRIDNHVDGAGPLNQMTEIKEWLEFNRLEVSKNTILERLEERVPSLKARGAERVDEILESFKKIPTSEKVNNDNVAKEDTVNKILDQINTYRVNF</sequence>
<dbReference type="PATRIC" id="fig|1302649.3.peg.2272"/>